<evidence type="ECO:0000313" key="2">
    <source>
        <dbReference type="EMBL" id="HIW00610.1"/>
    </source>
</evidence>
<dbReference type="EMBL" id="DXHV01000055">
    <property type="protein sequence ID" value="HIW00610.1"/>
    <property type="molecule type" value="Genomic_DNA"/>
</dbReference>
<comment type="caution">
    <text evidence="2">The sequence shown here is derived from an EMBL/GenBank/DDBJ whole genome shotgun (WGS) entry which is preliminary data.</text>
</comment>
<feature type="region of interest" description="Disordered" evidence="1">
    <location>
        <begin position="1"/>
        <end position="116"/>
    </location>
</feature>
<gene>
    <name evidence="2" type="ORF">H9894_05400</name>
</gene>
<dbReference type="Proteomes" id="UP000886752">
    <property type="component" value="Unassembled WGS sequence"/>
</dbReference>
<organism evidence="2 3">
    <name type="scientific">Candidatus Desulfovibrio intestinipullorum</name>
    <dbReference type="NCBI Taxonomy" id="2838536"/>
    <lineage>
        <taxon>Bacteria</taxon>
        <taxon>Pseudomonadati</taxon>
        <taxon>Thermodesulfobacteriota</taxon>
        <taxon>Desulfovibrionia</taxon>
        <taxon>Desulfovibrionales</taxon>
        <taxon>Desulfovibrionaceae</taxon>
        <taxon>Desulfovibrio</taxon>
    </lineage>
</organism>
<dbReference type="AlphaFoldDB" id="A0A9D1PW21"/>
<reference evidence="2" key="2">
    <citation type="submission" date="2021-04" db="EMBL/GenBank/DDBJ databases">
        <authorList>
            <person name="Gilroy R."/>
        </authorList>
    </citation>
    <scope>NUCLEOTIDE SEQUENCE</scope>
    <source>
        <strain evidence="2">ChiHecec2B26-446</strain>
    </source>
</reference>
<feature type="compositionally biased region" description="Basic and acidic residues" evidence="1">
    <location>
        <begin position="1"/>
        <end position="16"/>
    </location>
</feature>
<accession>A0A9D1PW21</accession>
<sequence length="327" mass="35822">MEDVLKDALEQAHFQEQEAEEAASGSAEKRYQHSFARPAERDLGRSSARPFARPSAWPSASPSGNRSGNPSASPLGHPSGNRSTSPSGRPSVPLYESSRVRSADDSGEETEALGAAVYEDRLSRSLTDRLADRQDSTAAGYQEAGLRSPEERAWKRRPASSEAVYARAGLSAAEAQWIDSINAIDILKDEKVALETILQCPLSFVGSSDFVVLSGILLGRFLAMDDQGRRDVRADLKRLYSFIGGWSLFEPEACGFLLAIVDPEVIYACILFWPEKHRRERAFFVSVLLGLFAENARGTEFLRNGGVDMLLDIIEGERRPGTLLSAI</sequence>
<feature type="region of interest" description="Disordered" evidence="1">
    <location>
        <begin position="130"/>
        <end position="153"/>
    </location>
</feature>
<evidence type="ECO:0000256" key="1">
    <source>
        <dbReference type="SAM" id="MobiDB-lite"/>
    </source>
</evidence>
<reference evidence="2" key="1">
    <citation type="journal article" date="2021" name="PeerJ">
        <title>Extensive microbial diversity within the chicken gut microbiome revealed by metagenomics and culture.</title>
        <authorList>
            <person name="Gilroy R."/>
            <person name="Ravi A."/>
            <person name="Getino M."/>
            <person name="Pursley I."/>
            <person name="Horton D.L."/>
            <person name="Alikhan N.F."/>
            <person name="Baker D."/>
            <person name="Gharbi K."/>
            <person name="Hall N."/>
            <person name="Watson M."/>
            <person name="Adriaenssens E.M."/>
            <person name="Foster-Nyarko E."/>
            <person name="Jarju S."/>
            <person name="Secka A."/>
            <person name="Antonio M."/>
            <person name="Oren A."/>
            <person name="Chaudhuri R.R."/>
            <person name="La Ragione R."/>
            <person name="Hildebrand F."/>
            <person name="Pallen M.J."/>
        </authorList>
    </citation>
    <scope>NUCLEOTIDE SEQUENCE</scope>
    <source>
        <strain evidence="2">ChiHecec2B26-446</strain>
    </source>
</reference>
<protein>
    <submittedName>
        <fullName evidence="2">Uncharacterized protein</fullName>
    </submittedName>
</protein>
<feature type="compositionally biased region" description="Low complexity" evidence="1">
    <location>
        <begin position="45"/>
        <end position="63"/>
    </location>
</feature>
<name>A0A9D1PW21_9BACT</name>
<proteinExistence type="predicted"/>
<evidence type="ECO:0000313" key="3">
    <source>
        <dbReference type="Proteomes" id="UP000886752"/>
    </source>
</evidence>